<evidence type="ECO:0000313" key="2">
    <source>
        <dbReference type="Proteomes" id="UP001151760"/>
    </source>
</evidence>
<keyword evidence="2" id="KW-1185">Reference proteome</keyword>
<reference evidence="1" key="2">
    <citation type="submission" date="2022-01" db="EMBL/GenBank/DDBJ databases">
        <authorList>
            <person name="Yamashiro T."/>
            <person name="Shiraishi A."/>
            <person name="Satake H."/>
            <person name="Nakayama K."/>
        </authorList>
    </citation>
    <scope>NUCLEOTIDE SEQUENCE</scope>
</reference>
<protein>
    <submittedName>
        <fullName evidence="1">Uncharacterized protein</fullName>
    </submittedName>
</protein>
<comment type="caution">
    <text evidence="1">The sequence shown here is derived from an EMBL/GenBank/DDBJ whole genome shotgun (WGS) entry which is preliminary data.</text>
</comment>
<sequence>FPVKAVGQLGDALAVGLSCWTTAGEM</sequence>
<feature type="non-terminal residue" evidence="1">
    <location>
        <position position="1"/>
    </location>
</feature>
<dbReference type="EMBL" id="BQNB010011167">
    <property type="protein sequence ID" value="GJS87049.1"/>
    <property type="molecule type" value="Genomic_DNA"/>
</dbReference>
<name>A0ABQ4ZA32_9ASTR</name>
<dbReference type="Proteomes" id="UP001151760">
    <property type="component" value="Unassembled WGS sequence"/>
</dbReference>
<organism evidence="1 2">
    <name type="scientific">Tanacetum coccineum</name>
    <dbReference type="NCBI Taxonomy" id="301880"/>
    <lineage>
        <taxon>Eukaryota</taxon>
        <taxon>Viridiplantae</taxon>
        <taxon>Streptophyta</taxon>
        <taxon>Embryophyta</taxon>
        <taxon>Tracheophyta</taxon>
        <taxon>Spermatophyta</taxon>
        <taxon>Magnoliopsida</taxon>
        <taxon>eudicotyledons</taxon>
        <taxon>Gunneridae</taxon>
        <taxon>Pentapetalae</taxon>
        <taxon>asterids</taxon>
        <taxon>campanulids</taxon>
        <taxon>Asterales</taxon>
        <taxon>Asteraceae</taxon>
        <taxon>Asteroideae</taxon>
        <taxon>Anthemideae</taxon>
        <taxon>Anthemidinae</taxon>
        <taxon>Tanacetum</taxon>
    </lineage>
</organism>
<gene>
    <name evidence="1" type="ORF">Tco_0769685</name>
</gene>
<evidence type="ECO:0000313" key="1">
    <source>
        <dbReference type="EMBL" id="GJS87049.1"/>
    </source>
</evidence>
<proteinExistence type="predicted"/>
<accession>A0ABQ4ZA32</accession>
<reference evidence="1" key="1">
    <citation type="journal article" date="2022" name="Int. J. Mol. Sci.">
        <title>Draft Genome of Tanacetum Coccineum: Genomic Comparison of Closely Related Tanacetum-Family Plants.</title>
        <authorList>
            <person name="Yamashiro T."/>
            <person name="Shiraishi A."/>
            <person name="Nakayama K."/>
            <person name="Satake H."/>
        </authorList>
    </citation>
    <scope>NUCLEOTIDE SEQUENCE</scope>
</reference>